<keyword evidence="2" id="KW-1185">Reference proteome</keyword>
<comment type="caution">
    <text evidence="1">The sequence shown here is derived from an EMBL/GenBank/DDBJ whole genome shotgun (WGS) entry which is preliminary data.</text>
</comment>
<proteinExistence type="predicted"/>
<dbReference type="AlphaFoldDB" id="A0A5C5X408"/>
<protein>
    <submittedName>
        <fullName evidence="1">Uncharacterized protein</fullName>
    </submittedName>
</protein>
<evidence type="ECO:0000313" key="1">
    <source>
        <dbReference type="EMBL" id="TWT57600.1"/>
    </source>
</evidence>
<organism evidence="1 2">
    <name type="scientific">Thalassoglobus neptunius</name>
    <dbReference type="NCBI Taxonomy" id="1938619"/>
    <lineage>
        <taxon>Bacteria</taxon>
        <taxon>Pseudomonadati</taxon>
        <taxon>Planctomycetota</taxon>
        <taxon>Planctomycetia</taxon>
        <taxon>Planctomycetales</taxon>
        <taxon>Planctomycetaceae</taxon>
        <taxon>Thalassoglobus</taxon>
    </lineage>
</organism>
<gene>
    <name evidence="1" type="ORF">KOR42_09620</name>
</gene>
<evidence type="ECO:0000313" key="2">
    <source>
        <dbReference type="Proteomes" id="UP000317243"/>
    </source>
</evidence>
<name>A0A5C5X408_9PLAN</name>
<reference evidence="1 2" key="1">
    <citation type="submission" date="2019-02" db="EMBL/GenBank/DDBJ databases">
        <title>Deep-cultivation of Planctomycetes and their phenomic and genomic characterization uncovers novel biology.</title>
        <authorList>
            <person name="Wiegand S."/>
            <person name="Jogler M."/>
            <person name="Boedeker C."/>
            <person name="Pinto D."/>
            <person name="Vollmers J."/>
            <person name="Rivas-Marin E."/>
            <person name="Kohn T."/>
            <person name="Peeters S.H."/>
            <person name="Heuer A."/>
            <person name="Rast P."/>
            <person name="Oberbeckmann S."/>
            <person name="Bunk B."/>
            <person name="Jeske O."/>
            <person name="Meyerdierks A."/>
            <person name="Storesund J.E."/>
            <person name="Kallscheuer N."/>
            <person name="Luecker S."/>
            <person name="Lage O.M."/>
            <person name="Pohl T."/>
            <person name="Merkel B.J."/>
            <person name="Hornburger P."/>
            <person name="Mueller R.-W."/>
            <person name="Bruemmer F."/>
            <person name="Labrenz M."/>
            <person name="Spormann A.M."/>
            <person name="Op Den Camp H."/>
            <person name="Overmann J."/>
            <person name="Amann R."/>
            <person name="Jetten M.S.M."/>
            <person name="Mascher T."/>
            <person name="Medema M.H."/>
            <person name="Devos D.P."/>
            <person name="Kaster A.-K."/>
            <person name="Ovreas L."/>
            <person name="Rohde M."/>
            <person name="Galperin M.Y."/>
            <person name="Jogler C."/>
        </authorList>
    </citation>
    <scope>NUCLEOTIDE SEQUENCE [LARGE SCALE GENOMIC DNA]</scope>
    <source>
        <strain evidence="1 2">KOR42</strain>
    </source>
</reference>
<accession>A0A5C5X408</accession>
<dbReference type="EMBL" id="SIHI01000001">
    <property type="protein sequence ID" value="TWT57600.1"/>
    <property type="molecule type" value="Genomic_DNA"/>
</dbReference>
<sequence length="39" mass="4442">MRVGFSGSEKSDGTYLTSPCTNAYYWNPEKFVVNSFAMR</sequence>
<dbReference type="Proteomes" id="UP000317243">
    <property type="component" value="Unassembled WGS sequence"/>
</dbReference>